<evidence type="ECO:0000313" key="3">
    <source>
        <dbReference type="Proteomes" id="UP000085678"/>
    </source>
</evidence>
<feature type="compositionally biased region" description="Polar residues" evidence="1">
    <location>
        <begin position="90"/>
        <end position="101"/>
    </location>
</feature>
<reference evidence="4" key="1">
    <citation type="submission" date="2025-08" db="UniProtKB">
        <authorList>
            <consortium name="RefSeq"/>
        </authorList>
    </citation>
    <scope>IDENTIFICATION</scope>
    <source>
        <tissue evidence="4">Gonads</tissue>
    </source>
</reference>
<feature type="compositionally biased region" description="Polar residues" evidence="1">
    <location>
        <begin position="344"/>
        <end position="357"/>
    </location>
</feature>
<feature type="compositionally biased region" description="Polar residues" evidence="1">
    <location>
        <begin position="275"/>
        <end position="288"/>
    </location>
</feature>
<feature type="chain" id="PRO_5010197112" evidence="2">
    <location>
        <begin position="24"/>
        <end position="435"/>
    </location>
</feature>
<evidence type="ECO:0000313" key="4">
    <source>
        <dbReference type="RefSeq" id="XP_013391767.1"/>
    </source>
</evidence>
<dbReference type="GeneID" id="106159882"/>
<feature type="region of interest" description="Disordered" evidence="1">
    <location>
        <begin position="259"/>
        <end position="357"/>
    </location>
</feature>
<feature type="region of interest" description="Disordered" evidence="1">
    <location>
        <begin position="90"/>
        <end position="124"/>
    </location>
</feature>
<dbReference type="AlphaFoldDB" id="A0A1S3I0H8"/>
<dbReference type="InParanoid" id="A0A1S3I0H8"/>
<gene>
    <name evidence="4" type="primary">LOC106159882</name>
</gene>
<feature type="region of interest" description="Disordered" evidence="1">
    <location>
        <begin position="409"/>
        <end position="435"/>
    </location>
</feature>
<protein>
    <submittedName>
        <fullName evidence="4">Flocculation protein FLO11</fullName>
    </submittedName>
</protein>
<proteinExistence type="predicted"/>
<evidence type="ECO:0000256" key="1">
    <source>
        <dbReference type="SAM" id="MobiDB-lite"/>
    </source>
</evidence>
<feature type="compositionally biased region" description="Low complexity" evidence="1">
    <location>
        <begin position="318"/>
        <end position="329"/>
    </location>
</feature>
<name>A0A1S3I0H8_LINAN</name>
<accession>A0A1S3I0H8</accession>
<keyword evidence="3" id="KW-1185">Reference proteome</keyword>
<organism evidence="3 4">
    <name type="scientific">Lingula anatina</name>
    <name type="common">Brachiopod</name>
    <name type="synonym">Lingula unguis</name>
    <dbReference type="NCBI Taxonomy" id="7574"/>
    <lineage>
        <taxon>Eukaryota</taxon>
        <taxon>Metazoa</taxon>
        <taxon>Spiralia</taxon>
        <taxon>Lophotrochozoa</taxon>
        <taxon>Brachiopoda</taxon>
        <taxon>Linguliformea</taxon>
        <taxon>Lingulata</taxon>
        <taxon>Lingulida</taxon>
        <taxon>Linguloidea</taxon>
        <taxon>Lingulidae</taxon>
        <taxon>Lingula</taxon>
    </lineage>
</organism>
<feature type="compositionally biased region" description="Low complexity" evidence="1">
    <location>
        <begin position="102"/>
        <end position="116"/>
    </location>
</feature>
<dbReference type="RefSeq" id="XP_013391767.1">
    <property type="nucleotide sequence ID" value="XM_013536313.1"/>
</dbReference>
<feature type="signal peptide" evidence="2">
    <location>
        <begin position="1"/>
        <end position="23"/>
    </location>
</feature>
<sequence length="435" mass="46491">MTVIFSLRTLGVLLGAVISHTKAQNTVEEPSAEVVLPWNYERYYSTSPSSQSVTTATVATTTESNSLWSSDADFWDQYSEYFQSLNVAASPDENSAEAQYSTTPATTRAAPTTTQAQHDEEHAIEGDTYSDYWTMFQQLFAPDQYSSQPTTPITTVMTTTTTTPTPTPTVPTTVKLSVNDPYQAGAGQASDDPYNNYWSSFMKVLKEIYQWQATNSVRAVTTSDSYQPGSVEEPSTENGLIQTDATPAENQDIDYVSQTPVPASSVESKKAAVQGSAQVGSPSQSNSIVYREQPPATPAESDPASVYQGTLTGTPDEIQSAGSIQASSAEHSYQGVEPPAPSDVSYQGNEPATLAESQPTQLYQDLEPASPDEGALVTNNQILHSGTPEEGSTITKFQSDISALTAAGMPVASPDEGTPATVTYRGTEPASWIPS</sequence>
<keyword evidence="2" id="KW-0732">Signal</keyword>
<dbReference type="KEGG" id="lak:106159882"/>
<evidence type="ECO:0000256" key="2">
    <source>
        <dbReference type="SAM" id="SignalP"/>
    </source>
</evidence>
<dbReference type="Proteomes" id="UP000085678">
    <property type="component" value="Unplaced"/>
</dbReference>